<proteinExistence type="predicted"/>
<dbReference type="AlphaFoldDB" id="A0A430B6W3"/>
<keyword evidence="7" id="KW-1185">Reference proteome</keyword>
<keyword evidence="3" id="KW-0418">Kinase</keyword>
<dbReference type="OrthoDB" id="4548147at2"/>
<keyword evidence="4" id="KW-0067">ATP-binding</keyword>
<dbReference type="PANTHER" id="PTHR43527:SF1">
    <property type="entry name" value="L-THREONINE KINASE"/>
    <property type="match status" value="1"/>
</dbReference>
<evidence type="ECO:0000256" key="2">
    <source>
        <dbReference type="ARBA" id="ARBA00022741"/>
    </source>
</evidence>
<keyword evidence="2" id="KW-0547">Nucleotide-binding</keyword>
<feature type="domain" description="GHMP kinase N-terminal" evidence="5">
    <location>
        <begin position="56"/>
        <end position="122"/>
    </location>
</feature>
<dbReference type="PIRSF" id="PIRSF033887">
    <property type="entry name" value="PduX"/>
    <property type="match status" value="1"/>
</dbReference>
<accession>A0A430B6W3</accession>
<dbReference type="Pfam" id="PF00288">
    <property type="entry name" value="GHMP_kinases_N"/>
    <property type="match status" value="1"/>
</dbReference>
<evidence type="ECO:0000256" key="4">
    <source>
        <dbReference type="ARBA" id="ARBA00022840"/>
    </source>
</evidence>
<dbReference type="PANTHER" id="PTHR43527">
    <property type="entry name" value="4-DIPHOSPHOCYTIDYL-2-C-METHYL-D-ERYTHRITOL KINASE, CHLOROPLASTIC"/>
    <property type="match status" value="1"/>
</dbReference>
<comment type="caution">
    <text evidence="6">The sequence shown here is derived from an EMBL/GenBank/DDBJ whole genome shotgun (WGS) entry which is preliminary data.</text>
</comment>
<protein>
    <recommendedName>
        <fullName evidence="5">GHMP kinase N-terminal domain-containing protein</fullName>
    </recommendedName>
</protein>
<dbReference type="GO" id="GO:0005524">
    <property type="term" value="F:ATP binding"/>
    <property type="evidence" value="ECO:0007669"/>
    <property type="project" value="UniProtKB-KW"/>
</dbReference>
<dbReference type="RefSeq" id="WP_126792064.1">
    <property type="nucleotide sequence ID" value="NZ_CP060720.1"/>
</dbReference>
<name>A0A430B6W3_9ENTE</name>
<dbReference type="InterPro" id="IPR006204">
    <property type="entry name" value="GHMP_kinase_N_dom"/>
</dbReference>
<sequence>MAKVIVSCPGTCGELIQGYVEDEFRLVSCGINMFSVATITSDQGAVNQAGEKSRKALEATLADLEISSEDEVKLSISSSLSVSKGMASSTADMAASIYAASLYYKKPMTLEKIAGICTSIEATDSSFFNSLTMFDSRGANFIEQTGWQPNFYVLMLEPKEELNTEAFHTKANDELLKKQAKSFSRVHNLYRVAVKEKSLEKLGQAALKSAKLNQEILPKPFFETIVELSGTFNSCIGVNVAHSGTVIGILLRDLTEVETIKRVLEDNQVTTYYQKLKVYSSCYKGLQQQKGG</sequence>
<evidence type="ECO:0000313" key="6">
    <source>
        <dbReference type="EMBL" id="RSU16055.1"/>
    </source>
</evidence>
<dbReference type="EMBL" id="NGKB01000003">
    <property type="protein sequence ID" value="RSU16055.1"/>
    <property type="molecule type" value="Genomic_DNA"/>
</dbReference>
<gene>
    <name evidence="6" type="ORF">CBF28_03650</name>
</gene>
<dbReference type="GO" id="GO:0016301">
    <property type="term" value="F:kinase activity"/>
    <property type="evidence" value="ECO:0007669"/>
    <property type="project" value="UniProtKB-KW"/>
</dbReference>
<dbReference type="InterPro" id="IPR020568">
    <property type="entry name" value="Ribosomal_Su5_D2-typ_SF"/>
</dbReference>
<dbReference type="InterPro" id="IPR012363">
    <property type="entry name" value="PduX"/>
</dbReference>
<keyword evidence="1" id="KW-0808">Transferase</keyword>
<evidence type="ECO:0000259" key="5">
    <source>
        <dbReference type="Pfam" id="PF00288"/>
    </source>
</evidence>
<reference evidence="6 7" key="1">
    <citation type="submission" date="2017-05" db="EMBL/GenBank/DDBJ databases">
        <title>Vagococcus spp. assemblies.</title>
        <authorList>
            <person name="Gulvik C.A."/>
        </authorList>
    </citation>
    <scope>NUCLEOTIDE SEQUENCE [LARGE SCALE GENOMIC DNA]</scope>
    <source>
        <strain evidence="6 7">SS1714</strain>
    </source>
</reference>
<evidence type="ECO:0000256" key="3">
    <source>
        <dbReference type="ARBA" id="ARBA00022777"/>
    </source>
</evidence>
<dbReference type="InterPro" id="IPR014721">
    <property type="entry name" value="Ribsml_uS5_D2-typ_fold_subgr"/>
</dbReference>
<dbReference type="GeneID" id="95581449"/>
<evidence type="ECO:0000313" key="7">
    <source>
        <dbReference type="Proteomes" id="UP000288028"/>
    </source>
</evidence>
<dbReference type="Proteomes" id="UP000288028">
    <property type="component" value="Unassembled WGS sequence"/>
</dbReference>
<evidence type="ECO:0000256" key="1">
    <source>
        <dbReference type="ARBA" id="ARBA00022679"/>
    </source>
</evidence>
<dbReference type="SUPFAM" id="SSF54211">
    <property type="entry name" value="Ribosomal protein S5 domain 2-like"/>
    <property type="match status" value="1"/>
</dbReference>
<dbReference type="Gene3D" id="3.30.230.10">
    <property type="match status" value="1"/>
</dbReference>
<organism evidence="6 7">
    <name type="scientific">Vagococcus carniphilus</name>
    <dbReference type="NCBI Taxonomy" id="218144"/>
    <lineage>
        <taxon>Bacteria</taxon>
        <taxon>Bacillati</taxon>
        <taxon>Bacillota</taxon>
        <taxon>Bacilli</taxon>
        <taxon>Lactobacillales</taxon>
        <taxon>Enterococcaceae</taxon>
        <taxon>Vagococcus</taxon>
    </lineage>
</organism>